<sequence>MPQWLCNQLSRAFYKKDLRQIRLLNDCWFFYRNKTVQSSQPAKDRQAHES</sequence>
<dbReference type="EMBL" id="JBHTGQ010000010">
    <property type="protein sequence ID" value="MFC7749170.1"/>
    <property type="molecule type" value="Genomic_DNA"/>
</dbReference>
<organism evidence="1 2">
    <name type="scientific">Paenibacillus thermoaerophilus</name>
    <dbReference type="NCBI Taxonomy" id="1215385"/>
    <lineage>
        <taxon>Bacteria</taxon>
        <taxon>Bacillati</taxon>
        <taxon>Bacillota</taxon>
        <taxon>Bacilli</taxon>
        <taxon>Bacillales</taxon>
        <taxon>Paenibacillaceae</taxon>
        <taxon>Paenibacillus</taxon>
    </lineage>
</organism>
<protein>
    <submittedName>
        <fullName evidence="1">Cortex morphogenetic protein CmpA</fullName>
    </submittedName>
</protein>
<accession>A0ABW2V2C8</accession>
<keyword evidence="2" id="KW-1185">Reference proteome</keyword>
<name>A0ABW2V2C8_9BACL</name>
<gene>
    <name evidence="1" type="primary">cmpA</name>
    <name evidence="1" type="ORF">ACFQWB_04315</name>
</gene>
<proteinExistence type="predicted"/>
<evidence type="ECO:0000313" key="1">
    <source>
        <dbReference type="EMBL" id="MFC7749170.1"/>
    </source>
</evidence>
<evidence type="ECO:0000313" key="2">
    <source>
        <dbReference type="Proteomes" id="UP001596528"/>
    </source>
</evidence>
<dbReference type="NCBIfam" id="NF033225">
    <property type="entry name" value="spore_CmpA"/>
    <property type="match status" value="1"/>
</dbReference>
<dbReference type="Proteomes" id="UP001596528">
    <property type="component" value="Unassembled WGS sequence"/>
</dbReference>
<dbReference type="Pfam" id="PF26301">
    <property type="entry name" value="spore_CmpA"/>
    <property type="match status" value="1"/>
</dbReference>
<dbReference type="InterPro" id="IPR047764">
    <property type="entry name" value="CmpA"/>
</dbReference>
<dbReference type="RefSeq" id="WP_138788916.1">
    <property type="nucleotide sequence ID" value="NZ_JBHTGQ010000010.1"/>
</dbReference>
<reference evidence="2" key="1">
    <citation type="journal article" date="2019" name="Int. J. Syst. Evol. Microbiol.">
        <title>The Global Catalogue of Microorganisms (GCM) 10K type strain sequencing project: providing services to taxonomists for standard genome sequencing and annotation.</title>
        <authorList>
            <consortium name="The Broad Institute Genomics Platform"/>
            <consortium name="The Broad Institute Genome Sequencing Center for Infectious Disease"/>
            <person name="Wu L."/>
            <person name="Ma J."/>
        </authorList>
    </citation>
    <scope>NUCLEOTIDE SEQUENCE [LARGE SCALE GENOMIC DNA]</scope>
    <source>
        <strain evidence="2">JCM 18657</strain>
    </source>
</reference>
<comment type="caution">
    <text evidence="1">The sequence shown here is derived from an EMBL/GenBank/DDBJ whole genome shotgun (WGS) entry which is preliminary data.</text>
</comment>